<name>A0A444I6R7_RHILE</name>
<evidence type="ECO:0000313" key="1">
    <source>
        <dbReference type="EMBL" id="RWX34017.1"/>
    </source>
</evidence>
<sequence length="107" mass="11885">MEASSGDPEGCLFSLATLTEWYGQLEYEEEFENSLSRANILLSKIGTPLTSARFRKIEGNHHLRLWKKTGKASALASAFRAFDGAAVMYERIHLHEMADAARAIPLA</sequence>
<proteinExistence type="predicted"/>
<organism evidence="1 2">
    <name type="scientific">Rhizobium leguminosarum</name>
    <dbReference type="NCBI Taxonomy" id="384"/>
    <lineage>
        <taxon>Bacteria</taxon>
        <taxon>Pseudomonadati</taxon>
        <taxon>Pseudomonadota</taxon>
        <taxon>Alphaproteobacteria</taxon>
        <taxon>Hyphomicrobiales</taxon>
        <taxon>Rhizobiaceae</taxon>
        <taxon>Rhizobium/Agrobacterium group</taxon>
        <taxon>Rhizobium</taxon>
    </lineage>
</organism>
<evidence type="ECO:0000313" key="2">
    <source>
        <dbReference type="Proteomes" id="UP000283817"/>
    </source>
</evidence>
<reference evidence="1 2" key="1">
    <citation type="submission" date="2019-01" db="EMBL/GenBank/DDBJ databases">
        <title>RHIZO-ID as a novel technology for direct rhizobia identification.</title>
        <authorList>
            <person name="De Meyer S.E."/>
        </authorList>
    </citation>
    <scope>NUCLEOTIDE SEQUENCE [LARGE SCALE GENOMIC DNA]</scope>
    <source>
        <strain evidence="1 2">WSM448</strain>
    </source>
</reference>
<dbReference type="EMBL" id="SBHX01000018">
    <property type="protein sequence ID" value="RWX34017.1"/>
    <property type="molecule type" value="Genomic_DNA"/>
</dbReference>
<dbReference type="AlphaFoldDB" id="A0A444I6R7"/>
<protein>
    <submittedName>
        <fullName evidence="1">Uncharacterized protein</fullName>
    </submittedName>
</protein>
<gene>
    <name evidence="1" type="ORF">EHI47_08475</name>
</gene>
<comment type="caution">
    <text evidence="1">The sequence shown here is derived from an EMBL/GenBank/DDBJ whole genome shotgun (WGS) entry which is preliminary data.</text>
</comment>
<accession>A0A444I6R7</accession>
<dbReference type="RefSeq" id="WP_128410214.1">
    <property type="nucleotide sequence ID" value="NZ_SBHX01000018.1"/>
</dbReference>
<dbReference type="Proteomes" id="UP000283817">
    <property type="component" value="Unassembled WGS sequence"/>
</dbReference>